<evidence type="ECO:0000313" key="2">
    <source>
        <dbReference type="Proteomes" id="UP001367508"/>
    </source>
</evidence>
<accession>A0AAN9R329</accession>
<dbReference type="EMBL" id="JAYMYQ010000001">
    <property type="protein sequence ID" value="KAK7360455.1"/>
    <property type="molecule type" value="Genomic_DNA"/>
</dbReference>
<comment type="caution">
    <text evidence="1">The sequence shown here is derived from an EMBL/GenBank/DDBJ whole genome shotgun (WGS) entry which is preliminary data.</text>
</comment>
<gene>
    <name evidence="1" type="ORF">VNO77_02449</name>
</gene>
<sequence>MSDIRVFIIFDKRHETPLTSAFSSTLRKHLSKTLAGFGVASGPSLLGPKMTSDRVFPSLYVNRRGMALGRN</sequence>
<dbReference type="AlphaFoldDB" id="A0AAN9R329"/>
<protein>
    <submittedName>
        <fullName evidence="1">Uncharacterized protein</fullName>
    </submittedName>
</protein>
<organism evidence="1 2">
    <name type="scientific">Canavalia gladiata</name>
    <name type="common">Sword bean</name>
    <name type="synonym">Dolichos gladiatus</name>
    <dbReference type="NCBI Taxonomy" id="3824"/>
    <lineage>
        <taxon>Eukaryota</taxon>
        <taxon>Viridiplantae</taxon>
        <taxon>Streptophyta</taxon>
        <taxon>Embryophyta</taxon>
        <taxon>Tracheophyta</taxon>
        <taxon>Spermatophyta</taxon>
        <taxon>Magnoliopsida</taxon>
        <taxon>eudicotyledons</taxon>
        <taxon>Gunneridae</taxon>
        <taxon>Pentapetalae</taxon>
        <taxon>rosids</taxon>
        <taxon>fabids</taxon>
        <taxon>Fabales</taxon>
        <taxon>Fabaceae</taxon>
        <taxon>Papilionoideae</taxon>
        <taxon>50 kb inversion clade</taxon>
        <taxon>NPAAA clade</taxon>
        <taxon>indigoferoid/millettioid clade</taxon>
        <taxon>Phaseoleae</taxon>
        <taxon>Canavalia</taxon>
    </lineage>
</organism>
<keyword evidence="2" id="KW-1185">Reference proteome</keyword>
<name>A0AAN9R329_CANGL</name>
<evidence type="ECO:0000313" key="1">
    <source>
        <dbReference type="EMBL" id="KAK7360455.1"/>
    </source>
</evidence>
<reference evidence="1 2" key="1">
    <citation type="submission" date="2024-01" db="EMBL/GenBank/DDBJ databases">
        <title>The genomes of 5 underutilized Papilionoideae crops provide insights into root nodulation and disease resistanc.</title>
        <authorList>
            <person name="Jiang F."/>
        </authorList>
    </citation>
    <scope>NUCLEOTIDE SEQUENCE [LARGE SCALE GENOMIC DNA]</scope>
    <source>
        <strain evidence="1">LVBAO_FW01</strain>
        <tissue evidence="1">Leaves</tissue>
    </source>
</reference>
<proteinExistence type="predicted"/>
<dbReference type="Proteomes" id="UP001367508">
    <property type="component" value="Unassembled WGS sequence"/>
</dbReference>